<proteinExistence type="predicted"/>
<evidence type="ECO:0000313" key="9">
    <source>
        <dbReference type="EMBL" id="MCJ2543932.1"/>
    </source>
</evidence>
<dbReference type="PANTHER" id="PTHR12815:SF47">
    <property type="entry name" value="TRANSLOCATION AND ASSEMBLY MODULE SUBUNIT TAMA"/>
    <property type="match status" value="1"/>
</dbReference>
<organism evidence="9 10">
    <name type="scientific">Thermostichus vulcanus str. 'Rupite'</name>
    <dbReference type="NCBI Taxonomy" id="2813851"/>
    <lineage>
        <taxon>Bacteria</taxon>
        <taxon>Bacillati</taxon>
        <taxon>Cyanobacteriota</taxon>
        <taxon>Cyanophyceae</taxon>
        <taxon>Thermostichales</taxon>
        <taxon>Thermostichaceae</taxon>
        <taxon>Thermostichus</taxon>
    </lineage>
</organism>
<dbReference type="Pfam" id="PF01103">
    <property type="entry name" value="Omp85"/>
    <property type="match status" value="1"/>
</dbReference>
<protein>
    <submittedName>
        <fullName evidence="9">BamA/TamA family outer membrane protein</fullName>
    </submittedName>
</protein>
<dbReference type="InterPro" id="IPR013686">
    <property type="entry name" value="Polypept-transport_assoc_ShlB"/>
</dbReference>
<name>A0ABT0CDT4_THEVL</name>
<feature type="domain" description="POTRA" evidence="8">
    <location>
        <begin position="135"/>
        <end position="209"/>
    </location>
</feature>
<dbReference type="InterPro" id="IPR010827">
    <property type="entry name" value="BamA/TamA_POTRA"/>
</dbReference>
<dbReference type="Gene3D" id="3.10.20.310">
    <property type="entry name" value="membrane protein fhac"/>
    <property type="match status" value="3"/>
</dbReference>
<dbReference type="InterPro" id="IPR000184">
    <property type="entry name" value="Bac_surfAg_D15"/>
</dbReference>
<keyword evidence="5" id="KW-0998">Cell outer membrane</keyword>
<reference evidence="9" key="1">
    <citation type="submission" date="2021-02" db="EMBL/GenBank/DDBJ databases">
        <title>The CRISPR/cas machinery reduction and long-range gene transfer in the hot spring cyanobacterium Synechococcus.</title>
        <authorList>
            <person name="Dvorak P."/>
            <person name="Jahodarova E."/>
            <person name="Hasler P."/>
            <person name="Poulickova A."/>
        </authorList>
    </citation>
    <scope>NUCLEOTIDE SEQUENCE</scope>
    <source>
        <strain evidence="9">Rupite</strain>
    </source>
</reference>
<sequence length="628" mass="67523">MNRSRQLRPWLATALTCGMSLWVGLPAWAQSAPEAGTLDLRTGGDTPAQTAPTAPATGEPEVLVAEVLIQGTEDPQLIDRIYSVIRTRAGEISTRSQLREDINAVFATGFFADVRAIPSDTPLGVRVTFEVKPNPILKAVKTEGARVLDPEVLREAFQDQEGRVLNFGDLQIGVADIEQWYADNGYVLAKVTDVRSSEDGTIILEIAEGEIEDIRVQGNDKTRDFIITRELKAKPGDVFNRNQIQEDLQAVFDLNLFQDVNVGLNPGQDPDKVVVVVNVEERRTGTLGGTLGVSSATGVFAGLNLSEQNLGGNNQSASFNVQVGTTETLFDLNFTDPQIATMDIPTSYNVNVANQQASSFVFNEGFTLPNGDPVRINRLGGGVTFSRPIGDNWRASLGTRVQFVEARDSNGEQQRFDVLGNPITFSESGQDSYTTLRFGLVNDTRDNSNNPSEGSVFRISTEQSVRLFQNGLNANRLETSYSQFIPVELFETRSERPQVLAFDVRAGTTIGDLAPYDAFAIGGGNSVRGFFEGGVGSGRSFATATAELRFPIFDPVGAVVFADYGTDLGSGAAVAGNPALVRNKPGSGLGLGAGIRIQSPLGPLRIDYGVGQGDAGQGQLHFSIGEKF</sequence>
<dbReference type="InterPro" id="IPR034746">
    <property type="entry name" value="POTRA"/>
</dbReference>
<dbReference type="InterPro" id="IPR039910">
    <property type="entry name" value="D15-like"/>
</dbReference>
<evidence type="ECO:0000256" key="6">
    <source>
        <dbReference type="SAM" id="MobiDB-lite"/>
    </source>
</evidence>
<evidence type="ECO:0000256" key="1">
    <source>
        <dbReference type="ARBA" id="ARBA00004370"/>
    </source>
</evidence>
<evidence type="ECO:0000313" key="10">
    <source>
        <dbReference type="Proteomes" id="UP000830835"/>
    </source>
</evidence>
<feature type="compositionally biased region" description="Low complexity" evidence="6">
    <location>
        <begin position="43"/>
        <end position="57"/>
    </location>
</feature>
<dbReference type="PANTHER" id="PTHR12815">
    <property type="entry name" value="SORTING AND ASSEMBLY MACHINERY SAMM50 PROTEIN FAMILY MEMBER"/>
    <property type="match status" value="1"/>
</dbReference>
<keyword evidence="3 7" id="KW-0732">Signal</keyword>
<keyword evidence="10" id="KW-1185">Reference proteome</keyword>
<feature type="signal peptide" evidence="7">
    <location>
        <begin position="1"/>
        <end position="29"/>
    </location>
</feature>
<comment type="caution">
    <text evidence="9">The sequence shown here is derived from an EMBL/GenBank/DDBJ whole genome shotgun (WGS) entry which is preliminary data.</text>
</comment>
<dbReference type="Pfam" id="PF08479">
    <property type="entry name" value="POTRA_2"/>
    <property type="match status" value="1"/>
</dbReference>
<evidence type="ECO:0000256" key="5">
    <source>
        <dbReference type="ARBA" id="ARBA00023237"/>
    </source>
</evidence>
<keyword evidence="2" id="KW-0812">Transmembrane</keyword>
<evidence type="ECO:0000259" key="8">
    <source>
        <dbReference type="PROSITE" id="PS51779"/>
    </source>
</evidence>
<keyword evidence="4" id="KW-0472">Membrane</keyword>
<evidence type="ECO:0000256" key="4">
    <source>
        <dbReference type="ARBA" id="ARBA00023136"/>
    </source>
</evidence>
<dbReference type="Pfam" id="PF07244">
    <property type="entry name" value="POTRA"/>
    <property type="match status" value="1"/>
</dbReference>
<feature type="chain" id="PRO_5045249512" evidence="7">
    <location>
        <begin position="30"/>
        <end position="628"/>
    </location>
</feature>
<feature type="region of interest" description="Disordered" evidence="6">
    <location>
        <begin position="36"/>
        <end position="57"/>
    </location>
</feature>
<evidence type="ECO:0000256" key="7">
    <source>
        <dbReference type="SAM" id="SignalP"/>
    </source>
</evidence>
<evidence type="ECO:0000256" key="3">
    <source>
        <dbReference type="ARBA" id="ARBA00022729"/>
    </source>
</evidence>
<dbReference type="RefSeq" id="WP_244351982.1">
    <property type="nucleotide sequence ID" value="NZ_JAFIRA010000040.1"/>
</dbReference>
<dbReference type="EMBL" id="JAFIRA010000040">
    <property type="protein sequence ID" value="MCJ2543932.1"/>
    <property type="molecule type" value="Genomic_DNA"/>
</dbReference>
<dbReference type="Proteomes" id="UP000830835">
    <property type="component" value="Unassembled WGS sequence"/>
</dbReference>
<dbReference type="Gene3D" id="2.40.160.50">
    <property type="entry name" value="membrane protein fhac: a member of the omp85/tpsb transporter family"/>
    <property type="match status" value="1"/>
</dbReference>
<gene>
    <name evidence="9" type="ORF">JX360_13640</name>
</gene>
<accession>A0ABT0CDT4</accession>
<comment type="subcellular location">
    <subcellularLocation>
        <location evidence="1">Membrane</location>
    </subcellularLocation>
</comment>
<dbReference type="PROSITE" id="PS51779">
    <property type="entry name" value="POTRA"/>
    <property type="match status" value="1"/>
</dbReference>
<evidence type="ECO:0000256" key="2">
    <source>
        <dbReference type="ARBA" id="ARBA00022692"/>
    </source>
</evidence>